<keyword evidence="2" id="KW-1185">Reference proteome</keyword>
<dbReference type="OrthoDB" id="323772at2"/>
<comment type="caution">
    <text evidence="1">The sequence shown here is derived from an EMBL/GenBank/DDBJ whole genome shotgun (WGS) entry which is preliminary data.</text>
</comment>
<dbReference type="EMBL" id="RJJE01000017">
    <property type="protein sequence ID" value="RNI27903.1"/>
    <property type="molecule type" value="Genomic_DNA"/>
</dbReference>
<dbReference type="Pfam" id="PF06314">
    <property type="entry name" value="ADC"/>
    <property type="match status" value="1"/>
</dbReference>
<dbReference type="InterPro" id="IPR010451">
    <property type="entry name" value="Acetoacetate_decarboxylase"/>
</dbReference>
<organism evidence="1 2">
    <name type="scientific">Rufibacter immobilis</name>
    <dbReference type="NCBI Taxonomy" id="1348778"/>
    <lineage>
        <taxon>Bacteria</taxon>
        <taxon>Pseudomonadati</taxon>
        <taxon>Bacteroidota</taxon>
        <taxon>Cytophagia</taxon>
        <taxon>Cytophagales</taxon>
        <taxon>Hymenobacteraceae</taxon>
        <taxon>Rufibacter</taxon>
    </lineage>
</organism>
<proteinExistence type="predicted"/>
<evidence type="ECO:0000313" key="2">
    <source>
        <dbReference type="Proteomes" id="UP000271010"/>
    </source>
</evidence>
<protein>
    <recommendedName>
        <fullName evidence="3">Acetoacetate decarboxylase</fullName>
    </recommendedName>
</protein>
<dbReference type="Proteomes" id="UP000271010">
    <property type="component" value="Unassembled WGS sequence"/>
</dbReference>
<dbReference type="PANTHER" id="PTHR40518">
    <property type="entry name" value="ACETOACETATE DECARBOXYLASE"/>
    <property type="match status" value="1"/>
</dbReference>
<name>A0A3M9MSL8_9BACT</name>
<accession>A0A3M9MSL8</accession>
<dbReference type="AlphaFoldDB" id="A0A3M9MSL8"/>
<reference evidence="1 2" key="1">
    <citation type="submission" date="2018-11" db="EMBL/GenBank/DDBJ databases">
        <title>Rufibacter latericius sp. nov., isolated from water in Baiyang Lake.</title>
        <authorList>
            <person name="Yang Y."/>
        </authorList>
    </citation>
    <scope>NUCLEOTIDE SEQUENCE [LARGE SCALE GENOMIC DNA]</scope>
    <source>
        <strain evidence="1 2">MCC P1</strain>
    </source>
</reference>
<dbReference type="Gene3D" id="2.40.400.10">
    <property type="entry name" value="Acetoacetate decarboxylase-like"/>
    <property type="match status" value="1"/>
</dbReference>
<sequence length="217" mass="24370">MEPTPLVAPAPWQLTGEGVIWLYAIPEEFNRKHGFLADFQASAYVGRVGAVMYVNYHTSGVGPYQELLYIPGMFRLGRKLVFSISKTYVSTQSSVWNGRRNWDIPKEPADFRFERTTGGTLEMEVSAGSESIFAAQVTPFGPQLPFTTKIFPWGRIVQRLDHELLLTKPEAKGHLQLASTTHLTAEPRYFPPVQELKPLAVVAVQDFKMVFPVAEVL</sequence>
<dbReference type="SUPFAM" id="SSF160104">
    <property type="entry name" value="Acetoacetate decarboxylase-like"/>
    <property type="match status" value="1"/>
</dbReference>
<gene>
    <name evidence="1" type="ORF">EFA69_17590</name>
</gene>
<evidence type="ECO:0000313" key="1">
    <source>
        <dbReference type="EMBL" id="RNI27903.1"/>
    </source>
</evidence>
<dbReference type="PANTHER" id="PTHR40518:SF1">
    <property type="entry name" value="ACETOACETATE DECARBOXYLASE"/>
    <property type="match status" value="1"/>
</dbReference>
<evidence type="ECO:0008006" key="3">
    <source>
        <dbReference type="Google" id="ProtNLM"/>
    </source>
</evidence>
<dbReference type="InterPro" id="IPR023375">
    <property type="entry name" value="ADC_dom_sf"/>
</dbReference>
<dbReference type="RefSeq" id="WP_123134369.1">
    <property type="nucleotide sequence ID" value="NZ_RJJE01000017.1"/>
</dbReference>
<dbReference type="GO" id="GO:0016829">
    <property type="term" value="F:lyase activity"/>
    <property type="evidence" value="ECO:0007669"/>
    <property type="project" value="InterPro"/>
</dbReference>